<dbReference type="NCBIfam" id="TIGR01777">
    <property type="entry name" value="yfcH"/>
    <property type="match status" value="1"/>
</dbReference>
<dbReference type="InterPro" id="IPR013549">
    <property type="entry name" value="DUF1731"/>
</dbReference>
<evidence type="ECO:0000313" key="5">
    <source>
        <dbReference type="Proteomes" id="UP000319817"/>
    </source>
</evidence>
<keyword evidence="5" id="KW-1185">Reference proteome</keyword>
<proteinExistence type="inferred from homology"/>
<dbReference type="InterPro" id="IPR010099">
    <property type="entry name" value="SDR39U1"/>
</dbReference>
<dbReference type="AlphaFoldDB" id="A0A517NUU4"/>
<name>A0A517NUU4_9BACT</name>
<dbReference type="SUPFAM" id="SSF51735">
    <property type="entry name" value="NAD(P)-binding Rossmann-fold domains"/>
    <property type="match status" value="1"/>
</dbReference>
<dbReference type="OrthoDB" id="9801773at2"/>
<dbReference type="Gene3D" id="3.40.50.720">
    <property type="entry name" value="NAD(P)-binding Rossmann-like Domain"/>
    <property type="match status" value="1"/>
</dbReference>
<dbReference type="Proteomes" id="UP000319817">
    <property type="component" value="Chromosome"/>
</dbReference>
<feature type="domain" description="NAD-dependent epimerase/dehydratase" evidence="2">
    <location>
        <begin position="9"/>
        <end position="224"/>
    </location>
</feature>
<accession>A0A517NUU4</accession>
<comment type="similarity">
    <text evidence="1">Belongs to the NAD(P)-dependent epimerase/dehydratase family. SDR39U1 subfamily.</text>
</comment>
<dbReference type="Pfam" id="PF01370">
    <property type="entry name" value="Epimerase"/>
    <property type="match status" value="1"/>
</dbReference>
<dbReference type="InterPro" id="IPR036291">
    <property type="entry name" value="NAD(P)-bd_dom_sf"/>
</dbReference>
<evidence type="ECO:0000259" key="2">
    <source>
        <dbReference type="Pfam" id="PF01370"/>
    </source>
</evidence>
<organism evidence="4 5">
    <name type="scientific">Stieleria marina</name>
    <dbReference type="NCBI Taxonomy" id="1930275"/>
    <lineage>
        <taxon>Bacteria</taxon>
        <taxon>Pseudomonadati</taxon>
        <taxon>Planctomycetota</taxon>
        <taxon>Planctomycetia</taxon>
        <taxon>Pirellulales</taxon>
        <taxon>Pirellulaceae</taxon>
        <taxon>Stieleria</taxon>
    </lineage>
</organism>
<dbReference type="EMBL" id="CP036526">
    <property type="protein sequence ID" value="QDT10895.1"/>
    <property type="molecule type" value="Genomic_DNA"/>
</dbReference>
<dbReference type="PANTHER" id="PTHR11092">
    <property type="entry name" value="SUGAR NUCLEOTIDE EPIMERASE RELATED"/>
    <property type="match status" value="1"/>
</dbReference>
<reference evidence="4 5" key="1">
    <citation type="submission" date="2019-02" db="EMBL/GenBank/DDBJ databases">
        <title>Deep-cultivation of Planctomycetes and their phenomic and genomic characterization uncovers novel biology.</title>
        <authorList>
            <person name="Wiegand S."/>
            <person name="Jogler M."/>
            <person name="Boedeker C."/>
            <person name="Pinto D."/>
            <person name="Vollmers J."/>
            <person name="Rivas-Marin E."/>
            <person name="Kohn T."/>
            <person name="Peeters S.H."/>
            <person name="Heuer A."/>
            <person name="Rast P."/>
            <person name="Oberbeckmann S."/>
            <person name="Bunk B."/>
            <person name="Jeske O."/>
            <person name="Meyerdierks A."/>
            <person name="Storesund J.E."/>
            <person name="Kallscheuer N."/>
            <person name="Luecker S."/>
            <person name="Lage O.M."/>
            <person name="Pohl T."/>
            <person name="Merkel B.J."/>
            <person name="Hornburger P."/>
            <person name="Mueller R.-W."/>
            <person name="Bruemmer F."/>
            <person name="Labrenz M."/>
            <person name="Spormann A.M."/>
            <person name="Op den Camp H."/>
            <person name="Overmann J."/>
            <person name="Amann R."/>
            <person name="Jetten M.S.M."/>
            <person name="Mascher T."/>
            <person name="Medema M.H."/>
            <person name="Devos D.P."/>
            <person name="Kaster A.-K."/>
            <person name="Ovreas L."/>
            <person name="Rohde M."/>
            <person name="Galperin M.Y."/>
            <person name="Jogler C."/>
        </authorList>
    </citation>
    <scope>NUCLEOTIDE SEQUENCE [LARGE SCALE GENOMIC DNA]</scope>
    <source>
        <strain evidence="4 5">K23_9</strain>
    </source>
</reference>
<sequence length="316" mass="34371">MQELDNKRIVIAGGSGFLGTSLANYFAAQGAQVVVLSRKRPAVSGNWETCIWDARTCGEWLSRIEGADAVVNLTGRTVDCIKTPDHQDEILRSRVESTRALGLAMQAVDSPPSVWLQMSTAHIYGDPPALVCDEDSATGLGFAPTVGRAWESAFYQSRLPSQRGVVMRTSFVIGRDLGAGGGAMSKLALLARLGLGGRVGSGRHGMSWIHQSDLNRLFAHAITDASMSGVYIASSPNPVAQVDFMRALRKFLKMPIGLPAFEWMVRIGAPLLMNTDAELALYGRYVVSKRLRDQGFTFQFSDLNDALRELYAKPCD</sequence>
<evidence type="ECO:0000259" key="3">
    <source>
        <dbReference type="Pfam" id="PF08338"/>
    </source>
</evidence>
<dbReference type="PANTHER" id="PTHR11092:SF0">
    <property type="entry name" value="EPIMERASE FAMILY PROTEIN SDR39U1"/>
    <property type="match status" value="1"/>
</dbReference>
<protein>
    <submittedName>
        <fullName evidence="4">Epimerase family protein</fullName>
    </submittedName>
</protein>
<evidence type="ECO:0000313" key="4">
    <source>
        <dbReference type="EMBL" id="QDT10895.1"/>
    </source>
</evidence>
<dbReference type="InterPro" id="IPR001509">
    <property type="entry name" value="Epimerase_deHydtase"/>
</dbReference>
<gene>
    <name evidence="4" type="ORF">K239x_28860</name>
</gene>
<feature type="domain" description="DUF1731" evidence="3">
    <location>
        <begin position="262"/>
        <end position="310"/>
    </location>
</feature>
<dbReference type="RefSeq" id="WP_145418604.1">
    <property type="nucleotide sequence ID" value="NZ_CP036526.1"/>
</dbReference>
<dbReference type="Pfam" id="PF08338">
    <property type="entry name" value="DUF1731"/>
    <property type="match status" value="1"/>
</dbReference>
<evidence type="ECO:0000256" key="1">
    <source>
        <dbReference type="ARBA" id="ARBA00009353"/>
    </source>
</evidence>